<keyword evidence="3" id="KW-0597">Phosphoprotein</keyword>
<dbReference type="EMBL" id="WNME01000006">
    <property type="protein sequence ID" value="MUB63541.1"/>
    <property type="molecule type" value="Genomic_DNA"/>
</dbReference>
<comment type="caution">
    <text evidence="6">The sequence shown here is derived from an EMBL/GenBank/DDBJ whole genome shotgun (WGS) entry which is preliminary data.</text>
</comment>
<dbReference type="Gene3D" id="3.40.50.2300">
    <property type="match status" value="1"/>
</dbReference>
<dbReference type="PANTHER" id="PTHR37299:SF1">
    <property type="entry name" value="STAGE 0 SPORULATION PROTEIN A HOMOLOG"/>
    <property type="match status" value="1"/>
</dbReference>
<dbReference type="Proteomes" id="UP000434223">
    <property type="component" value="Unassembled WGS sequence"/>
</dbReference>
<dbReference type="PROSITE" id="PS50110">
    <property type="entry name" value="RESPONSE_REGULATORY"/>
    <property type="match status" value="1"/>
</dbReference>
<feature type="modified residue" description="4-aspartylphosphate" evidence="3">
    <location>
        <position position="59"/>
    </location>
</feature>
<evidence type="ECO:0000259" key="5">
    <source>
        <dbReference type="PROSITE" id="PS50930"/>
    </source>
</evidence>
<gene>
    <name evidence="6" type="ORF">GNE07_10785</name>
</gene>
<dbReference type="PROSITE" id="PS50930">
    <property type="entry name" value="HTH_LYTTR"/>
    <property type="match status" value="1"/>
</dbReference>
<dbReference type="AlphaFoldDB" id="A0AAW9WFX4"/>
<dbReference type="GO" id="GO:0000156">
    <property type="term" value="F:phosphorelay response regulator activity"/>
    <property type="evidence" value="ECO:0007669"/>
    <property type="project" value="InterPro"/>
</dbReference>
<feature type="domain" description="HTH LytTR-type" evidence="5">
    <location>
        <begin position="135"/>
        <end position="234"/>
    </location>
</feature>
<protein>
    <recommendedName>
        <fullName evidence="1">Stage 0 sporulation protein A homolog</fullName>
    </recommendedName>
</protein>
<evidence type="ECO:0000256" key="2">
    <source>
        <dbReference type="ARBA" id="ARBA00024867"/>
    </source>
</evidence>
<dbReference type="GO" id="GO:0003677">
    <property type="term" value="F:DNA binding"/>
    <property type="evidence" value="ECO:0007669"/>
    <property type="project" value="InterPro"/>
</dbReference>
<dbReference type="InterPro" id="IPR011006">
    <property type="entry name" value="CheY-like_superfamily"/>
</dbReference>
<evidence type="ECO:0000313" key="6">
    <source>
        <dbReference type="EMBL" id="MUB63541.1"/>
    </source>
</evidence>
<evidence type="ECO:0000259" key="4">
    <source>
        <dbReference type="PROSITE" id="PS50110"/>
    </source>
</evidence>
<dbReference type="PANTHER" id="PTHR37299">
    <property type="entry name" value="TRANSCRIPTIONAL REGULATOR-RELATED"/>
    <property type="match status" value="1"/>
</dbReference>
<dbReference type="InterPro" id="IPR001789">
    <property type="entry name" value="Sig_transdc_resp-reg_receiver"/>
</dbReference>
<accession>A0AAW9WFX4</accession>
<evidence type="ECO:0000256" key="1">
    <source>
        <dbReference type="ARBA" id="ARBA00018672"/>
    </source>
</evidence>
<comment type="function">
    <text evidence="2">May play the central regulatory role in sporulation. It may be an element of the effector pathway responsible for the activation of sporulation genes in response to nutritional stress. Spo0A may act in concert with spo0H (a sigma factor) to control the expression of some genes that are critical to the sporulation process.</text>
</comment>
<reference evidence="6 7" key="1">
    <citation type="submission" date="2019-09" db="EMBL/GenBank/DDBJ databases">
        <title>Draft genome sequencing of Hungatella hathewayi 123Y-2.</title>
        <authorList>
            <person name="Lv Q."/>
            <person name="Li S."/>
        </authorList>
    </citation>
    <scope>NUCLEOTIDE SEQUENCE [LARGE SCALE GENOMIC DNA]</scope>
    <source>
        <strain evidence="6 7">123Y-2</strain>
    </source>
</reference>
<dbReference type="SMART" id="SM00850">
    <property type="entry name" value="LytTR"/>
    <property type="match status" value="1"/>
</dbReference>
<organism evidence="6 7">
    <name type="scientific">Hungatella hathewayi</name>
    <dbReference type="NCBI Taxonomy" id="154046"/>
    <lineage>
        <taxon>Bacteria</taxon>
        <taxon>Bacillati</taxon>
        <taxon>Bacillota</taxon>
        <taxon>Clostridia</taxon>
        <taxon>Lachnospirales</taxon>
        <taxon>Lachnospiraceae</taxon>
        <taxon>Hungatella</taxon>
    </lineage>
</organism>
<dbReference type="InterPro" id="IPR046947">
    <property type="entry name" value="LytR-like"/>
</dbReference>
<name>A0AAW9WFX4_9FIRM</name>
<proteinExistence type="predicted"/>
<dbReference type="SMART" id="SM00448">
    <property type="entry name" value="REC"/>
    <property type="match status" value="1"/>
</dbReference>
<dbReference type="Gene3D" id="2.40.50.1020">
    <property type="entry name" value="LytTr DNA-binding domain"/>
    <property type="match status" value="1"/>
</dbReference>
<evidence type="ECO:0000313" key="7">
    <source>
        <dbReference type="Proteomes" id="UP000434223"/>
    </source>
</evidence>
<dbReference type="InterPro" id="IPR007492">
    <property type="entry name" value="LytTR_DNA-bd_dom"/>
</dbReference>
<feature type="domain" description="Response regulatory" evidence="4">
    <location>
        <begin position="3"/>
        <end position="122"/>
    </location>
</feature>
<dbReference type="CDD" id="cd00156">
    <property type="entry name" value="REC"/>
    <property type="match status" value="1"/>
</dbReference>
<dbReference type="SUPFAM" id="SSF52172">
    <property type="entry name" value="CheY-like"/>
    <property type="match status" value="1"/>
</dbReference>
<dbReference type="Pfam" id="PF04397">
    <property type="entry name" value="LytTR"/>
    <property type="match status" value="1"/>
</dbReference>
<dbReference type="Pfam" id="PF00072">
    <property type="entry name" value="Response_reg"/>
    <property type="match status" value="1"/>
</dbReference>
<dbReference type="RefSeq" id="WP_081035063.1">
    <property type="nucleotide sequence ID" value="NZ_CZAZ01000065.1"/>
</dbReference>
<sequence length="238" mass="28102">MYHFAICEDEKECLNYLAVQIIEAFKECGETIALDQYSGGRNLIDAVMQGRNYDVLFLDIVMPDMDGFEICRKIRTWESDTLVVFISSNEELVFQSFEVQPFNFLRKNKINTEIGITAKEIQRKLKQKSIDKVTIIEERSGKLHILPLKETLYVEAQLRCCRIRLKEEEIIVRSHFSSLEKQLISCGFIKVHRSYLVNYRYIYRIENQEILLDGGIRVPISRDRIGDVKMEFMIWNRR</sequence>
<evidence type="ECO:0000256" key="3">
    <source>
        <dbReference type="PROSITE-ProRule" id="PRU00169"/>
    </source>
</evidence>